<accession>A0A4R7KRB9</accession>
<dbReference type="EMBL" id="SOAZ01000008">
    <property type="protein sequence ID" value="TDT61153.1"/>
    <property type="molecule type" value="Genomic_DNA"/>
</dbReference>
<dbReference type="RefSeq" id="WP_133627896.1">
    <property type="nucleotide sequence ID" value="NZ_SOAZ01000008.1"/>
</dbReference>
<dbReference type="CDD" id="cd11532">
    <property type="entry name" value="NTP-PPase_COG4997"/>
    <property type="match status" value="1"/>
</dbReference>
<gene>
    <name evidence="1" type="ORF">EDD71_10851</name>
</gene>
<dbReference type="OrthoDB" id="9813491at2"/>
<dbReference type="AlphaFoldDB" id="A0A4R7KRB9"/>
<keyword evidence="2" id="KW-1185">Reference proteome</keyword>
<evidence type="ECO:0000313" key="2">
    <source>
        <dbReference type="Proteomes" id="UP000295325"/>
    </source>
</evidence>
<dbReference type="Proteomes" id="UP000295325">
    <property type="component" value="Unassembled WGS sequence"/>
</dbReference>
<sequence length="104" mass="12341">MRKEYYKIIRDRIPNIIEAEGKQYKTKILSGDRLLKSLNEKLCEELEEYKKSGSIEELVDIIEVIYGILKSKGISLFEFEEFRRKKLIEKGGFQKGIFLEYVDE</sequence>
<reference evidence="1 2" key="1">
    <citation type="submission" date="2019-03" db="EMBL/GenBank/DDBJ databases">
        <title>Genomic Encyclopedia of Type Strains, Phase IV (KMG-IV): sequencing the most valuable type-strain genomes for metagenomic binning, comparative biology and taxonomic classification.</title>
        <authorList>
            <person name="Goeker M."/>
        </authorList>
    </citation>
    <scope>NUCLEOTIDE SEQUENCE [LARGE SCALE GENOMIC DNA]</scope>
    <source>
        <strain evidence="1 2">DSM 24455</strain>
    </source>
</reference>
<evidence type="ECO:0000313" key="1">
    <source>
        <dbReference type="EMBL" id="TDT61153.1"/>
    </source>
</evidence>
<comment type="caution">
    <text evidence="1">The sequence shown here is derived from an EMBL/GenBank/DDBJ whole genome shotgun (WGS) entry which is preliminary data.</text>
</comment>
<organism evidence="1 2">
    <name type="scientific">Fonticella tunisiensis</name>
    <dbReference type="NCBI Taxonomy" id="1096341"/>
    <lineage>
        <taxon>Bacteria</taxon>
        <taxon>Bacillati</taxon>
        <taxon>Bacillota</taxon>
        <taxon>Clostridia</taxon>
        <taxon>Eubacteriales</taxon>
        <taxon>Clostridiaceae</taxon>
        <taxon>Fonticella</taxon>
    </lineage>
</organism>
<name>A0A4R7KRB9_9CLOT</name>
<dbReference type="InterPro" id="IPR038735">
    <property type="entry name" value="MSMEG_1276-like_NTP-PPase_dom"/>
</dbReference>
<protein>
    <submittedName>
        <fullName evidence="1">Putative house-cleaning noncanonical NTP pyrophosphatase (MazG superfamily)</fullName>
    </submittedName>
</protein>
<proteinExistence type="predicted"/>